<dbReference type="GO" id="GO:0003700">
    <property type="term" value="F:DNA-binding transcription factor activity"/>
    <property type="evidence" value="ECO:0007669"/>
    <property type="project" value="TreeGrafter"/>
</dbReference>
<dbReference type="GO" id="GO:0003677">
    <property type="term" value="F:DNA binding"/>
    <property type="evidence" value="ECO:0007669"/>
    <property type="project" value="InterPro"/>
</dbReference>
<reference evidence="2" key="2">
    <citation type="submission" date="2020-09" db="EMBL/GenBank/DDBJ databases">
        <authorList>
            <person name="Sun Q."/>
            <person name="Zhou Y."/>
        </authorList>
    </citation>
    <scope>NUCLEOTIDE SEQUENCE</scope>
    <source>
        <strain evidence="2">CGMCC 4.5737</strain>
    </source>
</reference>
<reference evidence="2" key="1">
    <citation type="journal article" date="2014" name="Int. J. Syst. Evol. Microbiol.">
        <title>Complete genome sequence of Corynebacterium casei LMG S-19264T (=DSM 44701T), isolated from a smear-ripened cheese.</title>
        <authorList>
            <consortium name="US DOE Joint Genome Institute (JGI-PGF)"/>
            <person name="Walter F."/>
            <person name="Albersmeier A."/>
            <person name="Kalinowski J."/>
            <person name="Ruckert C."/>
        </authorList>
    </citation>
    <scope>NUCLEOTIDE SEQUENCE</scope>
    <source>
        <strain evidence="2">CGMCC 4.5737</strain>
    </source>
</reference>
<dbReference type="Pfam" id="PF09339">
    <property type="entry name" value="HTH_IclR"/>
    <property type="match status" value="1"/>
</dbReference>
<dbReference type="InterPro" id="IPR036388">
    <property type="entry name" value="WH-like_DNA-bd_sf"/>
</dbReference>
<dbReference type="InterPro" id="IPR050707">
    <property type="entry name" value="HTH_MetabolicPath_Reg"/>
</dbReference>
<accession>A0A8J3FSW8</accession>
<proteinExistence type="predicted"/>
<dbReference type="EMBL" id="BMMK01000001">
    <property type="protein sequence ID" value="GGM33106.1"/>
    <property type="molecule type" value="Genomic_DNA"/>
</dbReference>
<name>A0A8J3FSW8_9PSEU</name>
<dbReference type="Gene3D" id="1.10.10.10">
    <property type="entry name" value="Winged helix-like DNA-binding domain superfamily/Winged helix DNA-binding domain"/>
    <property type="match status" value="1"/>
</dbReference>
<evidence type="ECO:0000313" key="2">
    <source>
        <dbReference type="EMBL" id="GGM33106.1"/>
    </source>
</evidence>
<comment type="caution">
    <text evidence="2">The sequence shown here is derived from an EMBL/GenBank/DDBJ whole genome shotgun (WGS) entry which is preliminary data.</text>
</comment>
<keyword evidence="3" id="KW-1185">Reference proteome</keyword>
<dbReference type="GO" id="GO:0045892">
    <property type="term" value="P:negative regulation of DNA-templated transcription"/>
    <property type="evidence" value="ECO:0007669"/>
    <property type="project" value="TreeGrafter"/>
</dbReference>
<protein>
    <recommendedName>
        <fullName evidence="1">HTH iclR-type domain-containing protein</fullName>
    </recommendedName>
</protein>
<dbReference type="Proteomes" id="UP000637578">
    <property type="component" value="Unassembled WGS sequence"/>
</dbReference>
<evidence type="ECO:0000313" key="3">
    <source>
        <dbReference type="Proteomes" id="UP000637578"/>
    </source>
</evidence>
<evidence type="ECO:0000259" key="1">
    <source>
        <dbReference type="PROSITE" id="PS51077"/>
    </source>
</evidence>
<dbReference type="PANTHER" id="PTHR30136:SF24">
    <property type="entry name" value="HTH-TYPE TRANSCRIPTIONAL REPRESSOR ALLR"/>
    <property type="match status" value="1"/>
</dbReference>
<dbReference type="SUPFAM" id="SSF46785">
    <property type="entry name" value="Winged helix' DNA-binding domain"/>
    <property type="match status" value="1"/>
</dbReference>
<dbReference type="AlphaFoldDB" id="A0A8J3FSW8"/>
<dbReference type="PROSITE" id="PS51077">
    <property type="entry name" value="HTH_ICLR"/>
    <property type="match status" value="1"/>
</dbReference>
<organism evidence="2 3">
    <name type="scientific">Longimycelium tulufanense</name>
    <dbReference type="NCBI Taxonomy" id="907463"/>
    <lineage>
        <taxon>Bacteria</taxon>
        <taxon>Bacillati</taxon>
        <taxon>Actinomycetota</taxon>
        <taxon>Actinomycetes</taxon>
        <taxon>Pseudonocardiales</taxon>
        <taxon>Pseudonocardiaceae</taxon>
        <taxon>Longimycelium</taxon>
    </lineage>
</organism>
<sequence length="189" mass="20225">MRVGPGIDDAAHSPLSRRFPGIRFHVREPRYFPNGGTRAADGTGPIFFASGNGRVRDKATDSAGGGLLRAICRLSPGAGPPKITPRVRETGTRVRMTEMIGCITSDNGHRTGEIAQTLDRGLAVLELLGRTPEGLSPTQVGRQLELHRSIASRLLTTLLRRGFVHRRPDGKYVLGGAVTTLAAQVPTGE</sequence>
<dbReference type="InterPro" id="IPR005471">
    <property type="entry name" value="Tscrpt_reg_IclR_N"/>
</dbReference>
<dbReference type="InterPro" id="IPR036390">
    <property type="entry name" value="WH_DNA-bd_sf"/>
</dbReference>
<gene>
    <name evidence="2" type="ORF">GCM10012275_00680</name>
</gene>
<feature type="domain" description="HTH iclR-type" evidence="1">
    <location>
        <begin position="115"/>
        <end position="176"/>
    </location>
</feature>
<dbReference type="SMART" id="SM00346">
    <property type="entry name" value="HTH_ICLR"/>
    <property type="match status" value="1"/>
</dbReference>
<dbReference type="PANTHER" id="PTHR30136">
    <property type="entry name" value="HELIX-TURN-HELIX TRANSCRIPTIONAL REGULATOR, ICLR FAMILY"/>
    <property type="match status" value="1"/>
</dbReference>